<reference evidence="20 21" key="1">
    <citation type="submission" date="2020-11" db="EMBL/GenBank/DDBJ databases">
        <title>Hymenobacter sp.</title>
        <authorList>
            <person name="Kim M.K."/>
        </authorList>
    </citation>
    <scope>NUCLEOTIDE SEQUENCE [LARGE SCALE GENOMIC DNA]</scope>
    <source>
        <strain evidence="20 21">BT594</strain>
    </source>
</reference>
<keyword evidence="10 18" id="KW-0808">Transferase</keyword>
<feature type="transmembrane region" description="Helical" evidence="19">
    <location>
        <begin position="73"/>
        <end position="92"/>
    </location>
</feature>
<comment type="pathway">
    <text evidence="4">Lipid metabolism.</text>
</comment>
<dbReference type="PANTHER" id="PTHR46382">
    <property type="entry name" value="PHOSPHATIDATE CYTIDYLYLTRANSFERASE"/>
    <property type="match status" value="1"/>
</dbReference>
<keyword evidence="13 19" id="KW-1133">Transmembrane helix</keyword>
<evidence type="ECO:0000256" key="3">
    <source>
        <dbReference type="ARBA" id="ARBA00005119"/>
    </source>
</evidence>
<evidence type="ECO:0000256" key="12">
    <source>
        <dbReference type="ARBA" id="ARBA00022695"/>
    </source>
</evidence>
<evidence type="ECO:0000256" key="18">
    <source>
        <dbReference type="RuleBase" id="RU003938"/>
    </source>
</evidence>
<dbReference type="Proteomes" id="UP000601099">
    <property type="component" value="Unassembled WGS sequence"/>
</dbReference>
<comment type="similarity">
    <text evidence="5 18">Belongs to the CDS family.</text>
</comment>
<feature type="transmembrane region" description="Helical" evidence="19">
    <location>
        <begin position="187"/>
        <end position="205"/>
    </location>
</feature>
<evidence type="ECO:0000256" key="7">
    <source>
        <dbReference type="ARBA" id="ARBA00019373"/>
    </source>
</evidence>
<evidence type="ECO:0000256" key="2">
    <source>
        <dbReference type="ARBA" id="ARBA00004651"/>
    </source>
</evidence>
<dbReference type="EC" id="2.7.7.41" evidence="6 18"/>
<protein>
    <recommendedName>
        <fullName evidence="7 18">Phosphatidate cytidylyltransferase</fullName>
        <ecNumber evidence="6 18">2.7.7.41</ecNumber>
    </recommendedName>
</protein>
<keyword evidence="9" id="KW-0444">Lipid biosynthesis</keyword>
<evidence type="ECO:0000256" key="5">
    <source>
        <dbReference type="ARBA" id="ARBA00010185"/>
    </source>
</evidence>
<gene>
    <name evidence="20" type="ORF">I5L79_12880</name>
</gene>
<feature type="transmembrane region" description="Helical" evidence="19">
    <location>
        <begin position="148"/>
        <end position="167"/>
    </location>
</feature>
<evidence type="ECO:0000256" key="15">
    <source>
        <dbReference type="ARBA" id="ARBA00023136"/>
    </source>
</evidence>
<comment type="pathway">
    <text evidence="3 18">Phospholipid metabolism; CDP-diacylglycerol biosynthesis; CDP-diacylglycerol from sn-glycerol 3-phosphate: step 3/3.</text>
</comment>
<dbReference type="RefSeq" id="WP_196955470.1">
    <property type="nucleotide sequence ID" value="NZ_JADWYK010000007.1"/>
</dbReference>
<evidence type="ECO:0000256" key="8">
    <source>
        <dbReference type="ARBA" id="ARBA00022475"/>
    </source>
</evidence>
<keyword evidence="12 18" id="KW-0548">Nucleotidyltransferase</keyword>
<dbReference type="PANTHER" id="PTHR46382:SF1">
    <property type="entry name" value="PHOSPHATIDATE CYTIDYLYLTRANSFERASE"/>
    <property type="match status" value="1"/>
</dbReference>
<proteinExistence type="inferred from homology"/>
<keyword evidence="16" id="KW-0594">Phospholipid biosynthesis</keyword>
<comment type="catalytic activity">
    <reaction evidence="1 18">
        <text>a 1,2-diacyl-sn-glycero-3-phosphate + CTP + H(+) = a CDP-1,2-diacyl-sn-glycerol + diphosphate</text>
        <dbReference type="Rhea" id="RHEA:16229"/>
        <dbReference type="ChEBI" id="CHEBI:15378"/>
        <dbReference type="ChEBI" id="CHEBI:33019"/>
        <dbReference type="ChEBI" id="CHEBI:37563"/>
        <dbReference type="ChEBI" id="CHEBI:58332"/>
        <dbReference type="ChEBI" id="CHEBI:58608"/>
        <dbReference type="EC" id="2.7.7.41"/>
    </reaction>
</comment>
<evidence type="ECO:0000256" key="16">
    <source>
        <dbReference type="ARBA" id="ARBA00023209"/>
    </source>
</evidence>
<dbReference type="EMBL" id="JADWYK010000007">
    <property type="protein sequence ID" value="MBG8554448.1"/>
    <property type="molecule type" value="Genomic_DNA"/>
</dbReference>
<organism evidence="20 21">
    <name type="scientific">Hymenobacter guriensis</name>
    <dbReference type="NCBI Taxonomy" id="2793065"/>
    <lineage>
        <taxon>Bacteria</taxon>
        <taxon>Pseudomonadati</taxon>
        <taxon>Bacteroidota</taxon>
        <taxon>Cytophagia</taxon>
        <taxon>Cytophagales</taxon>
        <taxon>Hymenobacteraceae</taxon>
        <taxon>Hymenobacter</taxon>
    </lineage>
</organism>
<evidence type="ECO:0000256" key="14">
    <source>
        <dbReference type="ARBA" id="ARBA00023098"/>
    </source>
</evidence>
<evidence type="ECO:0000256" key="6">
    <source>
        <dbReference type="ARBA" id="ARBA00012487"/>
    </source>
</evidence>
<keyword evidence="17" id="KW-1208">Phospholipid metabolism</keyword>
<evidence type="ECO:0000256" key="9">
    <source>
        <dbReference type="ARBA" id="ARBA00022516"/>
    </source>
</evidence>
<evidence type="ECO:0000256" key="1">
    <source>
        <dbReference type="ARBA" id="ARBA00001698"/>
    </source>
</evidence>
<comment type="subcellular location">
    <subcellularLocation>
        <location evidence="2">Cell membrane</location>
        <topology evidence="2">Multi-pass membrane protein</topology>
    </subcellularLocation>
</comment>
<feature type="transmembrane region" description="Helical" evidence="19">
    <location>
        <begin position="25"/>
        <end position="52"/>
    </location>
</feature>
<evidence type="ECO:0000256" key="13">
    <source>
        <dbReference type="ARBA" id="ARBA00022989"/>
    </source>
</evidence>
<evidence type="ECO:0000313" key="20">
    <source>
        <dbReference type="EMBL" id="MBG8554448.1"/>
    </source>
</evidence>
<dbReference type="PROSITE" id="PS01315">
    <property type="entry name" value="CDS"/>
    <property type="match status" value="1"/>
</dbReference>
<keyword evidence="14" id="KW-0443">Lipid metabolism</keyword>
<keyword evidence="15 19" id="KW-0472">Membrane</keyword>
<dbReference type="Pfam" id="PF01148">
    <property type="entry name" value="CTP_transf_1"/>
    <property type="match status" value="1"/>
</dbReference>
<sequence length="314" mass="34023">MPDSPAPAPSSASEKKPMSNLAQRLLYGVLGAIVLLFCIWYSAWTFALFFALVQMRMLWEFYRMMREAGYKPAAMLGGGLSIVIFASIFLVKAGAIGSVNYDYAVASGWHTIILPANFIGALLSLPLLLLPTILILREMYAWPRKNQPFSPFANVGVALLGLLYVSLPMSLLSVLAFDAHGYDYRRIFALLLLVWSSDIGAYAAGKNFGKHKLAPKISPGKTWEGAIGGFLLTLGTGWALGYLLPELPLAYRLVVAGVVAVFGPLGDLAESMLKRSVGVKDSGRILPGHGGLLDRFDAFLFILPVLALLQLLLG</sequence>
<evidence type="ECO:0000256" key="11">
    <source>
        <dbReference type="ARBA" id="ARBA00022692"/>
    </source>
</evidence>
<evidence type="ECO:0000256" key="4">
    <source>
        <dbReference type="ARBA" id="ARBA00005189"/>
    </source>
</evidence>
<feature type="transmembrane region" description="Helical" evidence="19">
    <location>
        <begin position="112"/>
        <end position="136"/>
    </location>
</feature>
<keyword evidence="8" id="KW-1003">Cell membrane</keyword>
<dbReference type="InterPro" id="IPR000374">
    <property type="entry name" value="PC_trans"/>
</dbReference>
<evidence type="ECO:0000313" key="21">
    <source>
        <dbReference type="Proteomes" id="UP000601099"/>
    </source>
</evidence>
<keyword evidence="21" id="KW-1185">Reference proteome</keyword>
<evidence type="ECO:0000256" key="17">
    <source>
        <dbReference type="ARBA" id="ARBA00023264"/>
    </source>
</evidence>
<name>A0ABS0L2Y7_9BACT</name>
<dbReference type="GO" id="GO:0016779">
    <property type="term" value="F:nucleotidyltransferase activity"/>
    <property type="evidence" value="ECO:0007669"/>
    <property type="project" value="UniProtKB-KW"/>
</dbReference>
<feature type="transmembrane region" description="Helical" evidence="19">
    <location>
        <begin position="226"/>
        <end position="244"/>
    </location>
</feature>
<evidence type="ECO:0000256" key="10">
    <source>
        <dbReference type="ARBA" id="ARBA00022679"/>
    </source>
</evidence>
<comment type="caution">
    <text evidence="20">The sequence shown here is derived from an EMBL/GenBank/DDBJ whole genome shotgun (WGS) entry which is preliminary data.</text>
</comment>
<evidence type="ECO:0000256" key="19">
    <source>
        <dbReference type="SAM" id="Phobius"/>
    </source>
</evidence>
<accession>A0ABS0L2Y7</accession>
<feature type="transmembrane region" description="Helical" evidence="19">
    <location>
        <begin position="292"/>
        <end position="313"/>
    </location>
</feature>
<keyword evidence="11 18" id="KW-0812">Transmembrane</keyword>